<protein>
    <submittedName>
        <fullName evidence="1">Uncharacterized protein</fullName>
    </submittedName>
</protein>
<dbReference type="AlphaFoldDB" id="A0A1B6FY51"/>
<gene>
    <name evidence="1" type="ORF">g.50387</name>
</gene>
<organism evidence="1">
    <name type="scientific">Cuerna arida</name>
    <dbReference type="NCBI Taxonomy" id="1464854"/>
    <lineage>
        <taxon>Eukaryota</taxon>
        <taxon>Metazoa</taxon>
        <taxon>Ecdysozoa</taxon>
        <taxon>Arthropoda</taxon>
        <taxon>Hexapoda</taxon>
        <taxon>Insecta</taxon>
        <taxon>Pterygota</taxon>
        <taxon>Neoptera</taxon>
        <taxon>Paraneoptera</taxon>
        <taxon>Hemiptera</taxon>
        <taxon>Auchenorrhyncha</taxon>
        <taxon>Membracoidea</taxon>
        <taxon>Cicadellidae</taxon>
        <taxon>Cicadellinae</taxon>
        <taxon>Proconiini</taxon>
        <taxon>Cuerna</taxon>
    </lineage>
</organism>
<accession>A0A1B6FY51</accession>
<feature type="non-terminal residue" evidence="1">
    <location>
        <position position="1"/>
    </location>
</feature>
<evidence type="ECO:0000313" key="1">
    <source>
        <dbReference type="EMBL" id="JAS55120.1"/>
    </source>
</evidence>
<dbReference type="EMBL" id="GECZ01014649">
    <property type="protein sequence ID" value="JAS55120.1"/>
    <property type="molecule type" value="Transcribed_RNA"/>
</dbReference>
<name>A0A1B6FY51_9HEMI</name>
<sequence length="142" mass="16276">IKRLSLPETRTTYHSKTSIDCICTNISEDVADFTVVQTGISDHTGQTCTLKMLKNSSSKKEATLKRIFSKKNLDSLKDEFSSENWESVQSAPDVEESYKLFLTTVRQTLDHVCPKKKVRAKPRRNFKVQYDEEAKILKEDSL</sequence>
<proteinExistence type="predicted"/>
<reference evidence="1" key="1">
    <citation type="submission" date="2015-11" db="EMBL/GenBank/DDBJ databases">
        <title>De novo transcriptome assembly of four potential Pierce s Disease insect vectors from Arizona vineyards.</title>
        <authorList>
            <person name="Tassone E.E."/>
        </authorList>
    </citation>
    <scope>NUCLEOTIDE SEQUENCE</scope>
</reference>
<feature type="non-terminal residue" evidence="1">
    <location>
        <position position="142"/>
    </location>
</feature>